<sequence>MNPLITIGTWLTVHHSVLFYTPSCFSEAVIAAGMTPVHDDSTRFDYRAVEHSSVDWNAESDSDYNTAQFINAMIDHDLINQFNQFNQLVTVIAEQKVDLMIFDNMFYTASLLLNETARYIPPVMIIGVTPLPCSAPDSHYWGARLPPEITDSLFGKLSLRQIRVQQRIAETESKLQRVCHQLGQPLISGHYNDFLLHQADAWLHLSVREFEFIPRILPENIKFIGPLPVTGRGCTPDNMIRWPVRYQSLPLVIVTQGTLDTADFSALIEPCLRLLKKKPVRVLAVTGRRPATDIRIALPDNVCVAEYIDLSVWLPQTCLLVAYGGYGIVNIALKYGVPVLGVSDGEGKAETLCRLLWSRCGLALFSRTPDEEELMQGLNKILTEQHYMLYSGVMQTLYQRCNPQAAVLDTVQLLTEKTAKSAPELPSEV</sequence>
<dbReference type="SUPFAM" id="SSF53756">
    <property type="entry name" value="UDP-Glycosyltransferase/glycogen phosphorylase"/>
    <property type="match status" value="1"/>
</dbReference>
<dbReference type="AlphaFoldDB" id="A0A5M9R4S5"/>
<reference evidence="1 2" key="1">
    <citation type="submission" date="2019-09" db="EMBL/GenBank/DDBJ databases">
        <title>Draft genome sequence of various Type strains from the CCUG.</title>
        <authorList>
            <person name="Pineiro-Iglesias B."/>
            <person name="Tunovic T."/>
            <person name="Unosson C."/>
            <person name="Inganas E."/>
            <person name="Ohlen M."/>
            <person name="Cardew S."/>
            <person name="Jensie-Markopoulos S."/>
            <person name="Salva-Serra F."/>
            <person name="Jaen-Luchoro D."/>
            <person name="Karlsson R."/>
            <person name="Svensson-Stadler L."/>
            <person name="Chun J."/>
            <person name="Moore E."/>
        </authorList>
    </citation>
    <scope>NUCLEOTIDE SEQUENCE [LARGE SCALE GENOMIC DNA]</scope>
    <source>
        <strain evidence="1 2">CCUG 53682T</strain>
    </source>
</reference>
<gene>
    <name evidence="1" type="ORF">F4V73_09930</name>
</gene>
<accession>A0A5M9R4S5</accession>
<dbReference type="Proteomes" id="UP000322181">
    <property type="component" value="Unassembled WGS sequence"/>
</dbReference>
<evidence type="ECO:0000313" key="2">
    <source>
        <dbReference type="Proteomes" id="UP000322181"/>
    </source>
</evidence>
<name>A0A5M9R4S5_9GAMM</name>
<proteinExistence type="predicted"/>
<evidence type="ECO:0000313" key="1">
    <source>
        <dbReference type="EMBL" id="KAA8715299.1"/>
    </source>
</evidence>
<dbReference type="Gene3D" id="3.40.50.2000">
    <property type="entry name" value="Glycogen Phosphorylase B"/>
    <property type="match status" value="2"/>
</dbReference>
<dbReference type="EMBL" id="VXKB01000002">
    <property type="protein sequence ID" value="KAA8715299.1"/>
    <property type="molecule type" value="Genomic_DNA"/>
</dbReference>
<dbReference type="RefSeq" id="WP_067366066.1">
    <property type="nucleotide sequence ID" value="NZ_BAAAFS010000002.1"/>
</dbReference>
<protein>
    <recommendedName>
        <fullName evidence="3">Glycosyltransferase</fullName>
    </recommendedName>
</protein>
<comment type="caution">
    <text evidence="1">The sequence shown here is derived from an EMBL/GenBank/DDBJ whole genome shotgun (WGS) entry which is preliminary data.</text>
</comment>
<organism evidence="1 2">
    <name type="scientific">Morganella psychrotolerans</name>
    <dbReference type="NCBI Taxonomy" id="368603"/>
    <lineage>
        <taxon>Bacteria</taxon>
        <taxon>Pseudomonadati</taxon>
        <taxon>Pseudomonadota</taxon>
        <taxon>Gammaproteobacteria</taxon>
        <taxon>Enterobacterales</taxon>
        <taxon>Morganellaceae</taxon>
        <taxon>Morganella</taxon>
    </lineage>
</organism>
<evidence type="ECO:0008006" key="3">
    <source>
        <dbReference type="Google" id="ProtNLM"/>
    </source>
</evidence>